<dbReference type="Pfam" id="PF00441">
    <property type="entry name" value="Acyl-CoA_dh_1"/>
    <property type="match status" value="1"/>
</dbReference>
<dbReference type="Gene3D" id="1.20.140.10">
    <property type="entry name" value="Butyryl-CoA Dehydrogenase, subunit A, domain 3"/>
    <property type="match status" value="1"/>
</dbReference>
<evidence type="ECO:0000313" key="4">
    <source>
        <dbReference type="EMBL" id="TCP19427.1"/>
    </source>
</evidence>
<accession>A0A4R2NDZ5</accession>
<keyword evidence="2" id="KW-0560">Oxidoreductase</keyword>
<dbReference type="PANTHER" id="PTHR48083">
    <property type="entry name" value="MEDIUM-CHAIN SPECIFIC ACYL-COA DEHYDROGENASE, MITOCHONDRIAL-RELATED"/>
    <property type="match status" value="1"/>
</dbReference>
<proteinExistence type="predicted"/>
<dbReference type="InterPro" id="IPR009075">
    <property type="entry name" value="AcylCo_DH/oxidase_C"/>
</dbReference>
<evidence type="ECO:0000259" key="3">
    <source>
        <dbReference type="Pfam" id="PF00441"/>
    </source>
</evidence>
<comment type="caution">
    <text evidence="4">The sequence shown here is derived from an EMBL/GenBank/DDBJ whole genome shotgun (WGS) entry which is preliminary data.</text>
</comment>
<sequence length="56" mass="6347">MLECNVADQCLQLFGGYGYMAEYPIARFWTDARVLRIYGGTSEIMKELVARGLLGR</sequence>
<reference evidence="4 5" key="1">
    <citation type="submission" date="2019-03" db="EMBL/GenBank/DDBJ databases">
        <title>Genomic Encyclopedia of Type Strains, Phase IV (KMG-IV): sequencing the most valuable type-strain genomes for metagenomic binning, comparative biology and taxonomic classification.</title>
        <authorList>
            <person name="Goeker M."/>
        </authorList>
    </citation>
    <scope>NUCLEOTIDE SEQUENCE [LARGE SCALE GENOMIC DNA]</scope>
    <source>
        <strain evidence="4 5">DSM 1837</strain>
    </source>
</reference>
<dbReference type="Proteomes" id="UP000295182">
    <property type="component" value="Unassembled WGS sequence"/>
</dbReference>
<dbReference type="EMBL" id="SLXH01000005">
    <property type="protein sequence ID" value="TCP19427.1"/>
    <property type="molecule type" value="Genomic_DNA"/>
</dbReference>
<feature type="domain" description="Acyl-CoA dehydrogenase/oxidase C-terminal" evidence="3">
    <location>
        <begin position="4"/>
        <end position="54"/>
    </location>
</feature>
<protein>
    <submittedName>
        <fullName evidence="4">Acyl-CoA dehydrogenase-like protein</fullName>
    </submittedName>
</protein>
<dbReference type="InterPro" id="IPR036250">
    <property type="entry name" value="AcylCo_DH-like_C"/>
</dbReference>
<dbReference type="SUPFAM" id="SSF47203">
    <property type="entry name" value="Acyl-CoA dehydrogenase C-terminal domain-like"/>
    <property type="match status" value="1"/>
</dbReference>
<gene>
    <name evidence="4" type="ORF">EV674_105105</name>
</gene>
<dbReference type="GO" id="GO:0005737">
    <property type="term" value="C:cytoplasm"/>
    <property type="evidence" value="ECO:0007669"/>
    <property type="project" value="TreeGrafter"/>
</dbReference>
<evidence type="ECO:0000313" key="5">
    <source>
        <dbReference type="Proteomes" id="UP000295182"/>
    </source>
</evidence>
<dbReference type="GO" id="GO:0033539">
    <property type="term" value="P:fatty acid beta-oxidation using acyl-CoA dehydrogenase"/>
    <property type="evidence" value="ECO:0007669"/>
    <property type="project" value="TreeGrafter"/>
</dbReference>
<dbReference type="PANTHER" id="PTHR48083:SF20">
    <property type="entry name" value="LONG-CHAIN SPECIFIC ACYL-COA DEHYDROGENASE, MITOCHONDRIAL"/>
    <property type="match status" value="1"/>
</dbReference>
<organism evidence="4 5">
    <name type="scientific">Simplicispira metamorpha</name>
    <dbReference type="NCBI Taxonomy" id="80881"/>
    <lineage>
        <taxon>Bacteria</taxon>
        <taxon>Pseudomonadati</taxon>
        <taxon>Pseudomonadota</taxon>
        <taxon>Betaproteobacteria</taxon>
        <taxon>Burkholderiales</taxon>
        <taxon>Comamonadaceae</taxon>
        <taxon>Simplicispira</taxon>
    </lineage>
</organism>
<dbReference type="GO" id="GO:0050660">
    <property type="term" value="F:flavin adenine dinucleotide binding"/>
    <property type="evidence" value="ECO:0007669"/>
    <property type="project" value="TreeGrafter"/>
</dbReference>
<evidence type="ECO:0000256" key="2">
    <source>
        <dbReference type="ARBA" id="ARBA00023002"/>
    </source>
</evidence>
<evidence type="ECO:0000256" key="1">
    <source>
        <dbReference type="ARBA" id="ARBA00022630"/>
    </source>
</evidence>
<keyword evidence="1" id="KW-0285">Flavoprotein</keyword>
<name>A0A4R2NDZ5_9BURK</name>
<dbReference type="InterPro" id="IPR050741">
    <property type="entry name" value="Acyl-CoA_dehydrogenase"/>
</dbReference>
<dbReference type="GO" id="GO:0003995">
    <property type="term" value="F:acyl-CoA dehydrogenase activity"/>
    <property type="evidence" value="ECO:0007669"/>
    <property type="project" value="InterPro"/>
</dbReference>
<dbReference type="PROSITE" id="PS00073">
    <property type="entry name" value="ACYL_COA_DH_2"/>
    <property type="match status" value="1"/>
</dbReference>
<dbReference type="AlphaFoldDB" id="A0A4R2NDZ5"/>
<dbReference type="OrthoDB" id="9204665at2"/>
<dbReference type="InterPro" id="IPR006089">
    <property type="entry name" value="Acyl-CoA_DH_CS"/>
</dbReference>
<keyword evidence="5" id="KW-1185">Reference proteome</keyword>